<protein>
    <recommendedName>
        <fullName evidence="3 8">L-lactate dehydrogenase</fullName>
        <shortName evidence="8">L-LDH</shortName>
        <ecNumber evidence="3 8">1.1.1.27</ecNumber>
    </recommendedName>
</protein>
<dbReference type="InterPro" id="IPR018177">
    <property type="entry name" value="L-lactate_DH_AS"/>
</dbReference>
<comment type="similarity">
    <text evidence="2 8">Belongs to the LDH/MDH superfamily. LDH family.</text>
</comment>
<feature type="binding site" evidence="8">
    <location>
        <begin position="83"/>
        <end position="84"/>
    </location>
    <ligand>
        <name>NAD(+)</name>
        <dbReference type="ChEBI" id="CHEBI:57540"/>
    </ligand>
</feature>
<dbReference type="PRINTS" id="PR00086">
    <property type="entry name" value="LLDHDRGNASE"/>
</dbReference>
<keyword evidence="14" id="KW-1185">Reference proteome</keyword>
<gene>
    <name evidence="8" type="primary">ldh</name>
    <name evidence="13" type="ORF">SAMN05421781_1533</name>
</gene>
<feature type="binding site" evidence="8">
    <location>
        <position position="147"/>
    </location>
    <ligand>
        <name>NAD(+)</name>
        <dbReference type="ChEBI" id="CHEBI:57540"/>
    </ligand>
</feature>
<dbReference type="Proteomes" id="UP000199488">
    <property type="component" value="Unassembled WGS sequence"/>
</dbReference>
<dbReference type="InterPro" id="IPR036291">
    <property type="entry name" value="NAD(P)-bd_dom_sf"/>
</dbReference>
<comment type="subcellular location">
    <subcellularLocation>
        <location evidence="8">Cytoplasm</location>
    </subcellularLocation>
</comment>
<comment type="caution">
    <text evidence="8">Lacks conserved residue(s) required for the propagation of feature annotation.</text>
</comment>
<feature type="modified residue" description="Phosphotyrosine" evidence="8">
    <location>
        <position position="224"/>
    </location>
</feature>
<evidence type="ECO:0000256" key="8">
    <source>
        <dbReference type="HAMAP-Rule" id="MF_00488"/>
    </source>
</evidence>
<comment type="activity regulation">
    <text evidence="8">Allosterically activated by fructose 1,6-bisphosphate (FBP).</text>
</comment>
<dbReference type="InterPro" id="IPR011304">
    <property type="entry name" value="L-lactate_DH"/>
</dbReference>
<dbReference type="Pfam" id="PF02866">
    <property type="entry name" value="Ldh_1_C"/>
    <property type="match status" value="1"/>
</dbReference>
<feature type="binding site" evidence="8">
    <location>
        <begin position="122"/>
        <end position="124"/>
    </location>
    <ligand>
        <name>NAD(+)</name>
        <dbReference type="ChEBI" id="CHEBI:57540"/>
    </ligand>
</feature>
<feature type="binding site" evidence="8">
    <location>
        <position position="92"/>
    </location>
    <ligand>
        <name>substrate</name>
    </ligand>
</feature>
<evidence type="ECO:0000256" key="3">
    <source>
        <dbReference type="ARBA" id="ARBA00012967"/>
    </source>
</evidence>
<dbReference type="RefSeq" id="WP_091613252.1">
    <property type="nucleotide sequence ID" value="NZ_FNNC01000002.1"/>
</dbReference>
<dbReference type="SUPFAM" id="SSF56327">
    <property type="entry name" value="LDH C-terminal domain-like"/>
    <property type="match status" value="1"/>
</dbReference>
<dbReference type="InterPro" id="IPR001557">
    <property type="entry name" value="L-lactate/malate_DH"/>
</dbReference>
<feature type="binding site" evidence="10">
    <location>
        <begin position="13"/>
        <end position="18"/>
    </location>
    <ligand>
        <name>NAD(+)</name>
        <dbReference type="ChEBI" id="CHEBI:57540"/>
    </ligand>
</feature>
<comment type="pathway">
    <text evidence="1 8">Fermentation; pyruvate fermentation to lactate; (S)-lactate from pyruvate: step 1/1.</text>
</comment>
<dbReference type="Gene3D" id="3.40.50.720">
    <property type="entry name" value="NAD(P)-binding Rossmann-like Domain"/>
    <property type="match status" value="1"/>
</dbReference>
<dbReference type="PANTHER" id="PTHR43128">
    <property type="entry name" value="L-2-HYDROXYCARBOXYLATE DEHYDROGENASE (NAD(P)(+))"/>
    <property type="match status" value="1"/>
</dbReference>
<feature type="domain" description="Lactate/malate dehydrogenase C-terminal" evidence="12">
    <location>
        <begin position="149"/>
        <end position="314"/>
    </location>
</feature>
<keyword evidence="5 8" id="KW-0560">Oxidoreductase</keyword>
<feature type="binding site" evidence="10">
    <location>
        <position position="99"/>
    </location>
    <ligand>
        <name>NAD(+)</name>
        <dbReference type="ChEBI" id="CHEBI:57540"/>
    </ligand>
</feature>
<evidence type="ECO:0000256" key="4">
    <source>
        <dbReference type="ARBA" id="ARBA00022533"/>
    </source>
</evidence>
<dbReference type="NCBIfam" id="TIGR01771">
    <property type="entry name" value="L-LDH-NAD"/>
    <property type="match status" value="1"/>
</dbReference>
<sequence length="320" mass="34989">MKRNHVHRVVVVGAGAVGSGYAFSLINQGVVEELVIIDLDERKAEGDVMDLNHGKAFAPHPTKTWFGTYEDCREADIVCITAGANQKPGESRLDLVGKNTAIFKNIVGQVMDNGFDGIFLIATNPVDILTYATQQFSGLPRERVIGSGTILDTSRLRFMLSDYFDTAAQNAHAYIIGEHGDTSLAVWSQANVGGRNAVELAEEKEGKHVEEMKGMIKDVRGAAYEIIERKGATSYGIAMGLTRITNAILKNENSVLTVSAHLDGQYGENNLYIGVPAVINREGIREVIELPLDEEETRNFRHSAETLRNVWEKASGQAAN</sequence>
<evidence type="ECO:0000256" key="7">
    <source>
        <dbReference type="ARBA" id="ARBA00049258"/>
    </source>
</evidence>
<evidence type="ECO:0000256" key="6">
    <source>
        <dbReference type="ARBA" id="ARBA00023027"/>
    </source>
</evidence>
<dbReference type="Gene3D" id="3.90.110.10">
    <property type="entry name" value="Lactate dehydrogenase/glycoside hydrolase, family 4, C-terminal"/>
    <property type="match status" value="1"/>
</dbReference>
<feature type="domain" description="Lactate/malate dehydrogenase N-terminal" evidence="11">
    <location>
        <begin position="8"/>
        <end position="146"/>
    </location>
</feature>
<comment type="function">
    <text evidence="8">Catalyzes the conversion of lactate to pyruvate.</text>
</comment>
<evidence type="ECO:0000256" key="1">
    <source>
        <dbReference type="ARBA" id="ARBA00004843"/>
    </source>
</evidence>
<evidence type="ECO:0000313" key="14">
    <source>
        <dbReference type="Proteomes" id="UP000199488"/>
    </source>
</evidence>
<comment type="subunit">
    <text evidence="8">Homotetramer.</text>
</comment>
<feature type="binding site" evidence="8">
    <location>
        <begin position="152"/>
        <end position="155"/>
    </location>
    <ligand>
        <name>substrate</name>
    </ligand>
</feature>
<evidence type="ECO:0000259" key="11">
    <source>
        <dbReference type="Pfam" id="PF00056"/>
    </source>
</evidence>
<dbReference type="InterPro" id="IPR015955">
    <property type="entry name" value="Lactate_DH/Glyco_Ohase_4_C"/>
</dbReference>
<dbReference type="EC" id="1.1.1.27" evidence="3 8"/>
<dbReference type="UniPathway" id="UPA00554">
    <property type="reaction ID" value="UER00611"/>
</dbReference>
<feature type="binding site" evidence="8">
    <location>
        <position position="157"/>
    </location>
    <ligand>
        <name>beta-D-fructose 1,6-bisphosphate</name>
        <dbReference type="ChEBI" id="CHEBI:32966"/>
        <note>allosteric activator</note>
    </ligand>
</feature>
<feature type="binding site" evidence="8">
    <location>
        <position position="86"/>
    </location>
    <ligand>
        <name>substrate</name>
    </ligand>
</feature>
<proteinExistence type="inferred from homology"/>
<feature type="binding site" evidence="8">
    <location>
        <begin position="124"/>
        <end position="127"/>
    </location>
    <ligand>
        <name>substrate</name>
    </ligand>
</feature>
<reference evidence="13 14" key="1">
    <citation type="submission" date="2016-10" db="EMBL/GenBank/DDBJ databases">
        <authorList>
            <person name="de Groot N.N."/>
        </authorList>
    </citation>
    <scope>NUCLEOTIDE SEQUENCE [LARGE SCALE GENOMIC DNA]</scope>
    <source>
        <strain evidence="13 14">DSM 23126</strain>
    </source>
</reference>
<feature type="active site" description="Proton acceptor" evidence="8 9">
    <location>
        <position position="179"/>
    </location>
</feature>
<evidence type="ECO:0000313" key="13">
    <source>
        <dbReference type="EMBL" id="SDW46279.1"/>
    </source>
</evidence>
<accession>A0A1H2TSL6</accession>
<feature type="binding site" evidence="8">
    <location>
        <position position="69"/>
    </location>
    <ligand>
        <name>NAD(+)</name>
        <dbReference type="ChEBI" id="CHEBI:57540"/>
    </ligand>
</feature>
<dbReference type="GO" id="GO:0006096">
    <property type="term" value="P:glycolytic process"/>
    <property type="evidence" value="ECO:0007669"/>
    <property type="project" value="UniProtKB-UniRule"/>
</dbReference>
<dbReference type="GO" id="GO:0006089">
    <property type="term" value="P:lactate metabolic process"/>
    <property type="evidence" value="ECO:0007669"/>
    <property type="project" value="TreeGrafter"/>
</dbReference>
<feature type="binding site" evidence="8">
    <location>
        <position position="43"/>
    </location>
    <ligand>
        <name>NAD(+)</name>
        <dbReference type="ChEBI" id="CHEBI:57540"/>
    </ligand>
</feature>
<keyword evidence="8" id="KW-0597">Phosphoprotein</keyword>
<dbReference type="PIRSF" id="PIRSF000102">
    <property type="entry name" value="Lac_mal_DH"/>
    <property type="match status" value="1"/>
</dbReference>
<dbReference type="SUPFAM" id="SSF51735">
    <property type="entry name" value="NAD(P)-binding Rossmann-fold domains"/>
    <property type="match status" value="1"/>
</dbReference>
<keyword evidence="8" id="KW-0963">Cytoplasm</keyword>
<keyword evidence="6 8" id="KW-0520">NAD</keyword>
<dbReference type="EMBL" id="FNNC01000002">
    <property type="protein sequence ID" value="SDW46279.1"/>
    <property type="molecule type" value="Genomic_DNA"/>
</dbReference>
<keyword evidence="4 8" id="KW-0021">Allosteric enzyme</keyword>
<comment type="catalytic activity">
    <reaction evidence="7 8">
        <text>(S)-lactate + NAD(+) = pyruvate + NADH + H(+)</text>
        <dbReference type="Rhea" id="RHEA:23444"/>
        <dbReference type="ChEBI" id="CHEBI:15361"/>
        <dbReference type="ChEBI" id="CHEBI:15378"/>
        <dbReference type="ChEBI" id="CHEBI:16651"/>
        <dbReference type="ChEBI" id="CHEBI:57540"/>
        <dbReference type="ChEBI" id="CHEBI:57945"/>
        <dbReference type="EC" id="1.1.1.27"/>
    </reaction>
</comment>
<feature type="binding site" evidence="8">
    <location>
        <position position="172"/>
    </location>
    <ligand>
        <name>beta-D-fructose 1,6-bisphosphate</name>
        <dbReference type="ChEBI" id="CHEBI:32966"/>
        <note>allosteric activator</note>
    </ligand>
</feature>
<dbReference type="Pfam" id="PF00056">
    <property type="entry name" value="Ldh_1_N"/>
    <property type="match status" value="1"/>
</dbReference>
<dbReference type="FunFam" id="3.40.50.720:FF:000018">
    <property type="entry name" value="Malate dehydrogenase"/>
    <property type="match status" value="1"/>
</dbReference>
<feature type="binding site" evidence="8">
    <location>
        <position position="233"/>
    </location>
    <ligand>
        <name>substrate</name>
    </ligand>
</feature>
<feature type="binding site" evidence="8">
    <location>
        <position position="17"/>
    </location>
    <ligand>
        <name>NAD(+)</name>
        <dbReference type="ChEBI" id="CHEBI:57540"/>
    </ligand>
</feature>
<feature type="binding site" evidence="8 10">
    <location>
        <position position="38"/>
    </location>
    <ligand>
        <name>NAD(+)</name>
        <dbReference type="ChEBI" id="CHEBI:57540"/>
    </ligand>
</feature>
<dbReference type="GO" id="GO:0005737">
    <property type="term" value="C:cytoplasm"/>
    <property type="evidence" value="ECO:0007669"/>
    <property type="project" value="UniProtKB-SubCell"/>
</dbReference>
<dbReference type="AlphaFoldDB" id="A0A1H2TSL6"/>
<dbReference type="InterPro" id="IPR001236">
    <property type="entry name" value="Lactate/malate_DH_N"/>
</dbReference>
<evidence type="ECO:0000256" key="9">
    <source>
        <dbReference type="PIRSR" id="PIRSR000102-1"/>
    </source>
</evidence>
<dbReference type="STRING" id="1122204.SAMN05421781_1533"/>
<dbReference type="PANTHER" id="PTHR43128:SF16">
    <property type="entry name" value="L-LACTATE DEHYDROGENASE"/>
    <property type="match status" value="1"/>
</dbReference>
<evidence type="ECO:0000259" key="12">
    <source>
        <dbReference type="Pfam" id="PF02866"/>
    </source>
</evidence>
<dbReference type="InterPro" id="IPR022383">
    <property type="entry name" value="Lactate/malate_DH_C"/>
</dbReference>
<organism evidence="13 14">
    <name type="scientific">Marinococcus luteus</name>
    <dbReference type="NCBI Taxonomy" id="1122204"/>
    <lineage>
        <taxon>Bacteria</taxon>
        <taxon>Bacillati</taxon>
        <taxon>Bacillota</taxon>
        <taxon>Bacilli</taxon>
        <taxon>Bacillales</taxon>
        <taxon>Bacillaceae</taxon>
        <taxon>Marinococcus</taxon>
    </lineage>
</organism>
<dbReference type="GO" id="GO:0004459">
    <property type="term" value="F:L-lactate dehydrogenase (NAD+) activity"/>
    <property type="evidence" value="ECO:0007669"/>
    <property type="project" value="UniProtKB-UniRule"/>
</dbReference>
<dbReference type="HAMAP" id="MF_00488">
    <property type="entry name" value="Lactate_dehydrog"/>
    <property type="match status" value="1"/>
</dbReference>
<name>A0A1H2TSL6_9BACI</name>
<evidence type="ECO:0000256" key="10">
    <source>
        <dbReference type="PIRSR" id="PIRSR000102-3"/>
    </source>
</evidence>
<evidence type="ECO:0000256" key="2">
    <source>
        <dbReference type="ARBA" id="ARBA00006054"/>
    </source>
</evidence>
<dbReference type="PROSITE" id="PS00064">
    <property type="entry name" value="L_LDH"/>
    <property type="match status" value="1"/>
</dbReference>
<evidence type="ECO:0000256" key="5">
    <source>
        <dbReference type="ARBA" id="ARBA00023002"/>
    </source>
</evidence>
<dbReference type="OrthoDB" id="9802969at2"/>
<dbReference type="NCBIfam" id="NF000824">
    <property type="entry name" value="PRK00066.1"/>
    <property type="match status" value="1"/>
</dbReference>
<dbReference type="CDD" id="cd05291">
    <property type="entry name" value="HicDH_like"/>
    <property type="match status" value="1"/>
</dbReference>